<dbReference type="AlphaFoldDB" id="A0A134ARD7"/>
<dbReference type="STRING" id="157687.HMPREF3180_00055"/>
<feature type="compositionally biased region" description="Basic and acidic residues" evidence="1">
    <location>
        <begin position="66"/>
        <end position="78"/>
    </location>
</feature>
<reference evidence="4" key="1">
    <citation type="submission" date="2016-01" db="EMBL/GenBank/DDBJ databases">
        <authorList>
            <person name="Mitreva M."/>
            <person name="Pepin K.H."/>
            <person name="Mihindukulasuriya K.A."/>
            <person name="Fulton R."/>
            <person name="Fronick C."/>
            <person name="O'Laughlin M."/>
            <person name="Miner T."/>
            <person name="Herter B."/>
            <person name="Rosa B.A."/>
            <person name="Cordes M."/>
            <person name="Tomlinson C."/>
            <person name="Wollam A."/>
            <person name="Palsikar V.B."/>
            <person name="Mardis E.R."/>
            <person name="Wilson R.K."/>
        </authorList>
    </citation>
    <scope>NUCLEOTIDE SEQUENCE [LARGE SCALE GENOMIC DNA]</scope>
    <source>
        <strain evidence="4">KA00185</strain>
    </source>
</reference>
<keyword evidence="4" id="KW-1185">Reference proteome</keyword>
<dbReference type="PATRIC" id="fig|157687.3.peg.57"/>
<feature type="region of interest" description="Disordered" evidence="1">
    <location>
        <begin position="53"/>
        <end position="78"/>
    </location>
</feature>
<sequence>MKSRKVLLAILLGGVILSLPMAGAVKKKVKKTSGSSTTVKFRSCKAAKAAGYSNMKKGEPGYSPNLDRDNDGIACESK</sequence>
<dbReference type="EMBL" id="LSDD01000004">
    <property type="protein sequence ID" value="KXB70261.1"/>
    <property type="molecule type" value="Genomic_DNA"/>
</dbReference>
<evidence type="ECO:0000259" key="2">
    <source>
        <dbReference type="SMART" id="SM00894"/>
    </source>
</evidence>
<dbReference type="InterPro" id="IPR008613">
    <property type="entry name" value="Excalibur_Ca-bd_domain"/>
</dbReference>
<dbReference type="Proteomes" id="UP000070483">
    <property type="component" value="Unassembled WGS sequence"/>
</dbReference>
<organism evidence="3 4">
    <name type="scientific">Leptotrichia wadei</name>
    <dbReference type="NCBI Taxonomy" id="157687"/>
    <lineage>
        <taxon>Bacteria</taxon>
        <taxon>Fusobacteriati</taxon>
        <taxon>Fusobacteriota</taxon>
        <taxon>Fusobacteriia</taxon>
        <taxon>Fusobacteriales</taxon>
        <taxon>Leptotrichiaceae</taxon>
        <taxon>Leptotrichia</taxon>
    </lineage>
</organism>
<comment type="caution">
    <text evidence="3">The sequence shown here is derived from an EMBL/GenBank/DDBJ whole genome shotgun (WGS) entry which is preliminary data.</text>
</comment>
<feature type="domain" description="Excalibur calcium-binding" evidence="2">
    <location>
        <begin position="40"/>
        <end position="76"/>
    </location>
</feature>
<accession>A0A134ARD7</accession>
<evidence type="ECO:0000313" key="4">
    <source>
        <dbReference type="Proteomes" id="UP000070483"/>
    </source>
</evidence>
<dbReference type="SMART" id="SM00894">
    <property type="entry name" value="Excalibur"/>
    <property type="match status" value="1"/>
</dbReference>
<dbReference type="Pfam" id="PF05901">
    <property type="entry name" value="Excalibur"/>
    <property type="match status" value="1"/>
</dbReference>
<evidence type="ECO:0000256" key="1">
    <source>
        <dbReference type="SAM" id="MobiDB-lite"/>
    </source>
</evidence>
<protein>
    <submittedName>
        <fullName evidence="3">Excalibur domain protein</fullName>
    </submittedName>
</protein>
<name>A0A134ARD7_9FUSO</name>
<gene>
    <name evidence="3" type="ORF">HMPREF3180_00055</name>
</gene>
<dbReference type="RefSeq" id="WP_197416535.1">
    <property type="nucleotide sequence ID" value="NZ_KQ959999.1"/>
</dbReference>
<proteinExistence type="predicted"/>
<evidence type="ECO:0000313" key="3">
    <source>
        <dbReference type="EMBL" id="KXB70261.1"/>
    </source>
</evidence>